<feature type="region of interest" description="Disordered" evidence="1">
    <location>
        <begin position="84"/>
        <end position="109"/>
    </location>
</feature>
<feature type="non-terminal residue" evidence="2">
    <location>
        <position position="1"/>
    </location>
</feature>
<name>A0AAD4H3X6_9FUNG</name>
<evidence type="ECO:0000256" key="1">
    <source>
        <dbReference type="SAM" id="MobiDB-lite"/>
    </source>
</evidence>
<proteinExistence type="predicted"/>
<keyword evidence="3" id="KW-1185">Reference proteome</keyword>
<comment type="caution">
    <text evidence="2">The sequence shown here is derived from an EMBL/GenBank/DDBJ whole genome shotgun (WGS) entry which is preliminary data.</text>
</comment>
<dbReference type="AlphaFoldDB" id="A0AAD4H3X6"/>
<organism evidence="2 3">
    <name type="scientific">Linnemannia exigua</name>
    <dbReference type="NCBI Taxonomy" id="604196"/>
    <lineage>
        <taxon>Eukaryota</taxon>
        <taxon>Fungi</taxon>
        <taxon>Fungi incertae sedis</taxon>
        <taxon>Mucoromycota</taxon>
        <taxon>Mortierellomycotina</taxon>
        <taxon>Mortierellomycetes</taxon>
        <taxon>Mortierellales</taxon>
        <taxon>Mortierellaceae</taxon>
        <taxon>Linnemannia</taxon>
    </lineage>
</organism>
<protein>
    <submittedName>
        <fullName evidence="2">Uncharacterized protein</fullName>
    </submittedName>
</protein>
<evidence type="ECO:0000313" key="2">
    <source>
        <dbReference type="EMBL" id="KAG0270594.1"/>
    </source>
</evidence>
<feature type="region of interest" description="Disordered" evidence="1">
    <location>
        <begin position="1"/>
        <end position="44"/>
    </location>
</feature>
<feature type="compositionally biased region" description="Polar residues" evidence="1">
    <location>
        <begin position="100"/>
        <end position="109"/>
    </location>
</feature>
<dbReference type="EMBL" id="JAAAIL010001334">
    <property type="protein sequence ID" value="KAG0270594.1"/>
    <property type="molecule type" value="Genomic_DNA"/>
</dbReference>
<feature type="compositionally biased region" description="Polar residues" evidence="1">
    <location>
        <begin position="1"/>
        <end position="40"/>
    </location>
</feature>
<reference evidence="2" key="1">
    <citation type="journal article" date="2020" name="Fungal Divers.">
        <title>Resolving the Mortierellaceae phylogeny through synthesis of multi-gene phylogenetics and phylogenomics.</title>
        <authorList>
            <person name="Vandepol N."/>
            <person name="Liber J."/>
            <person name="Desiro A."/>
            <person name="Na H."/>
            <person name="Kennedy M."/>
            <person name="Barry K."/>
            <person name="Grigoriev I.V."/>
            <person name="Miller A.N."/>
            <person name="O'Donnell K."/>
            <person name="Stajich J.E."/>
            <person name="Bonito G."/>
        </authorList>
    </citation>
    <scope>NUCLEOTIDE SEQUENCE</scope>
    <source>
        <strain evidence="2">NRRL 28262</strain>
    </source>
</reference>
<sequence>PALRQNTFPAQSLSPSNGAVPQQEGFSVQSVMNDTPSPDSFQPLDLASPFPSYLCPDSNVPIGIRQALGDADKMFRFQAQQGLAGADDPLFPNEHRQHIHSQQQQPPYP</sequence>
<gene>
    <name evidence="2" type="ORF">BGZ95_001633</name>
</gene>
<evidence type="ECO:0000313" key="3">
    <source>
        <dbReference type="Proteomes" id="UP001194580"/>
    </source>
</evidence>
<accession>A0AAD4H3X6</accession>
<dbReference type="Proteomes" id="UP001194580">
    <property type="component" value="Unassembled WGS sequence"/>
</dbReference>